<feature type="domain" description="HTH cro/C1-type" evidence="1">
    <location>
        <begin position="88"/>
        <end position="132"/>
    </location>
</feature>
<dbReference type="InterPro" id="IPR001387">
    <property type="entry name" value="Cro/C1-type_HTH"/>
</dbReference>
<protein>
    <submittedName>
        <fullName evidence="2">Bacterial toxin-antitoxin, HicB-like</fullName>
    </submittedName>
</protein>
<reference evidence="2" key="2">
    <citation type="submission" date="2024-05" db="EMBL/GenBank/DDBJ databases">
        <authorList>
            <person name="Matrishin C.B."/>
            <person name="Kauffman K.M."/>
        </authorList>
    </citation>
    <scope>NUCLEOTIDE SEQUENCE</scope>
</reference>
<proteinExistence type="predicted"/>
<evidence type="ECO:0000313" key="2">
    <source>
        <dbReference type="EMBL" id="DBA56127.1"/>
    </source>
</evidence>
<dbReference type="PROSITE" id="PS50943">
    <property type="entry name" value="HTH_CROC1"/>
    <property type="match status" value="1"/>
</dbReference>
<name>A0AAT9J9A2_9CAUD</name>
<organism evidence="2">
    <name type="scientific">Porphyromonas phage phage028a_KCOM2799</name>
    <dbReference type="NCBI Taxonomy" id="3154118"/>
    <lineage>
        <taxon>Viruses</taxon>
        <taxon>Duplodnaviria</taxon>
        <taxon>Heunggongvirae</taxon>
        <taxon>Uroviricota</taxon>
        <taxon>Caudoviricetes</taxon>
        <taxon>Nixviridae</taxon>
        <taxon>Haasevirus</taxon>
        <taxon>Haasevirus pging00U</taxon>
    </lineage>
</organism>
<sequence>MEGMKRKVKAFIERGVDGSYGVYFKEDLPVGFFGEGASSEEAIKDFELSFEDMKEEVSGADLELLNSIEFEYHHDVPSILSYFSGIFTLAGLSRLTGINQRQLGHYLSGHRHPSEATTRKIEESLHRLSEDLGKVHLV</sequence>
<dbReference type="EMBL" id="BK068109">
    <property type="protein sequence ID" value="DBA56127.1"/>
    <property type="molecule type" value="Genomic_DNA"/>
</dbReference>
<evidence type="ECO:0000259" key="1">
    <source>
        <dbReference type="PROSITE" id="PS50943"/>
    </source>
</evidence>
<accession>A0AAT9J9A2</accession>
<reference evidence="2" key="1">
    <citation type="journal article" date="2023" name="Microbiome">
        <title>Phages are unrecognized players in the ecology of the oral pathogen Porphyromonas gingivalis.</title>
        <authorList>
            <person name="Matrishin C.B."/>
            <person name="Haase E.M."/>
            <person name="Dewhirst F.E."/>
            <person name="Mark Welch J.L."/>
            <person name="Miranda-Sanchez F."/>
            <person name="Chen T."/>
            <person name="MacFarland D.C."/>
            <person name="Kauffman K.M."/>
        </authorList>
    </citation>
    <scope>NUCLEOTIDE SEQUENCE</scope>
</reference>